<feature type="compositionally biased region" description="Pro residues" evidence="1">
    <location>
        <begin position="442"/>
        <end position="455"/>
    </location>
</feature>
<feature type="non-terminal residue" evidence="2">
    <location>
        <position position="465"/>
    </location>
</feature>
<feature type="region of interest" description="Disordered" evidence="1">
    <location>
        <begin position="338"/>
        <end position="465"/>
    </location>
</feature>
<feature type="compositionally biased region" description="Basic and acidic residues" evidence="1">
    <location>
        <begin position="380"/>
        <end position="392"/>
    </location>
</feature>
<keyword evidence="2" id="KW-0132">Cell division</keyword>
<evidence type="ECO:0000313" key="2">
    <source>
        <dbReference type="EMBL" id="CAA9272500.1"/>
    </source>
</evidence>
<dbReference type="AlphaFoldDB" id="A0A6J4J746"/>
<feature type="region of interest" description="Disordered" evidence="1">
    <location>
        <begin position="205"/>
        <end position="228"/>
    </location>
</feature>
<feature type="compositionally biased region" description="Basic residues" evidence="1">
    <location>
        <begin position="346"/>
        <end position="365"/>
    </location>
</feature>
<evidence type="ECO:0000256" key="1">
    <source>
        <dbReference type="SAM" id="MobiDB-lite"/>
    </source>
</evidence>
<keyword evidence="2" id="KW-0131">Cell cycle</keyword>
<name>A0A6J4J746_9ACTN</name>
<organism evidence="2">
    <name type="scientific">uncultured Blastococcus sp</name>
    <dbReference type="NCBI Taxonomy" id="217144"/>
    <lineage>
        <taxon>Bacteria</taxon>
        <taxon>Bacillati</taxon>
        <taxon>Actinomycetota</taxon>
        <taxon>Actinomycetes</taxon>
        <taxon>Geodermatophilales</taxon>
        <taxon>Geodermatophilaceae</taxon>
        <taxon>Blastococcus</taxon>
        <taxon>environmental samples</taxon>
    </lineage>
</organism>
<feature type="compositionally biased region" description="Basic residues" evidence="1">
    <location>
        <begin position="258"/>
        <end position="274"/>
    </location>
</feature>
<accession>A0A6J4J746</accession>
<dbReference type="EMBL" id="CADCTI010000269">
    <property type="protein sequence ID" value="CAA9272500.1"/>
    <property type="molecule type" value="Genomic_DNA"/>
</dbReference>
<feature type="region of interest" description="Disordered" evidence="1">
    <location>
        <begin position="111"/>
        <end position="151"/>
    </location>
</feature>
<proteinExistence type="predicted"/>
<gene>
    <name evidence="2" type="ORF">AVDCRST_MAG57-3266</name>
</gene>
<feature type="region of interest" description="Disordered" evidence="1">
    <location>
        <begin position="1"/>
        <end position="81"/>
    </location>
</feature>
<dbReference type="GO" id="GO:0051301">
    <property type="term" value="P:cell division"/>
    <property type="evidence" value="ECO:0007669"/>
    <property type="project" value="UniProtKB-KW"/>
</dbReference>
<feature type="compositionally biased region" description="Pro residues" evidence="1">
    <location>
        <begin position="36"/>
        <end position="46"/>
    </location>
</feature>
<feature type="region of interest" description="Disordered" evidence="1">
    <location>
        <begin position="241"/>
        <end position="304"/>
    </location>
</feature>
<feature type="compositionally biased region" description="Basic and acidic residues" evidence="1">
    <location>
        <begin position="139"/>
        <end position="148"/>
    </location>
</feature>
<protein>
    <submittedName>
        <fullName evidence="2">Cell division protein FtsW</fullName>
    </submittedName>
</protein>
<reference evidence="2" key="1">
    <citation type="submission" date="2020-02" db="EMBL/GenBank/DDBJ databases">
        <authorList>
            <person name="Meier V. D."/>
        </authorList>
    </citation>
    <scope>NUCLEOTIDE SEQUENCE</scope>
    <source>
        <strain evidence="2">AVDCRST_MAG57</strain>
    </source>
</reference>
<sequence>DHDLGSHLARHRSGPVRGVARPHPGRPREVAGRRPGPAPAGVPPAGPGLARRSHDQLAPGLRCGRPAAPHRPGHGLLRLLDRGGARRRVGLGARRPAGDLGRARPGGHVGGAAAAVGVPPPLVADRPGRGGGPAAAGPDPRHRGEAQRRPAVVRPRLRPLPAVGGGEADLRAVGRARPRPAGALPDDVVAADPGAAGVRRPLAADHRRTGLRRRHGPGPGAGRPPLGRWHAAALLRLVRRRRSGGRGDPGEGRPVPHGPHHGVPRPVRRPHRGRLPGDPRDVRAGHRRAVGRRAGQQRDEVEPAAARRVRLHLRDHRRGAGLPRLPGRRHPLRRARLRRLPDRASLRRPVRPAGQRGHHGLAGRPGRHEHGLRGRSAPGHRRDAAARLRRWDVAGAHAVHRRPPGPLRPLGTGRHRVRAQPAARPPRPASPARAGGTGRPGPAAPPAGGPRPPPSGRGQWAHGRA</sequence>
<feature type="compositionally biased region" description="Basic and acidic residues" evidence="1">
    <location>
        <begin position="275"/>
        <end position="284"/>
    </location>
</feature>
<feature type="non-terminal residue" evidence="2">
    <location>
        <position position="1"/>
    </location>
</feature>